<name>A0A517R1D3_9PLAN</name>
<protein>
    <recommendedName>
        <fullName evidence="4">DUF3147 family protein</fullName>
    </recommendedName>
</protein>
<keyword evidence="3" id="KW-1185">Reference proteome</keyword>
<keyword evidence="1" id="KW-0812">Transmembrane</keyword>
<dbReference type="InterPro" id="IPR058117">
    <property type="entry name" value="BV97_02767-like"/>
</dbReference>
<dbReference type="EMBL" id="CP036268">
    <property type="protein sequence ID" value="QDT37698.1"/>
    <property type="molecule type" value="Genomic_DNA"/>
</dbReference>
<feature type="transmembrane region" description="Helical" evidence="1">
    <location>
        <begin position="62"/>
        <end position="81"/>
    </location>
</feature>
<evidence type="ECO:0000256" key="1">
    <source>
        <dbReference type="SAM" id="Phobius"/>
    </source>
</evidence>
<feature type="transmembrane region" description="Helical" evidence="1">
    <location>
        <begin position="87"/>
        <end position="109"/>
    </location>
</feature>
<keyword evidence="1" id="KW-1133">Transmembrane helix</keyword>
<dbReference type="AlphaFoldDB" id="A0A517R1D3"/>
<dbReference type="KEGG" id="svp:Pan189_20800"/>
<dbReference type="Proteomes" id="UP000317318">
    <property type="component" value="Chromosome"/>
</dbReference>
<dbReference type="NCBIfam" id="NF006749">
    <property type="entry name" value="PRK09272.1-2"/>
    <property type="match status" value="1"/>
</dbReference>
<evidence type="ECO:0000313" key="3">
    <source>
        <dbReference type="Proteomes" id="UP000317318"/>
    </source>
</evidence>
<keyword evidence="1" id="KW-0472">Membrane</keyword>
<evidence type="ECO:0008006" key="4">
    <source>
        <dbReference type="Google" id="ProtNLM"/>
    </source>
</evidence>
<sequence>MAYYAFKVILTAAIVVAVSETSKRSSLLGGLLASLPLVSFLGIIWLYVDTGDAGKVAELSKSIFWLVLPSLPFFLLLPVLLQRGLGFTLSLLFSTGAMLVLYGLMVLVLSRFGVTL</sequence>
<evidence type="ECO:0000313" key="2">
    <source>
        <dbReference type="EMBL" id="QDT37698.1"/>
    </source>
</evidence>
<organism evidence="2 3">
    <name type="scientific">Stratiformator vulcanicus</name>
    <dbReference type="NCBI Taxonomy" id="2527980"/>
    <lineage>
        <taxon>Bacteria</taxon>
        <taxon>Pseudomonadati</taxon>
        <taxon>Planctomycetota</taxon>
        <taxon>Planctomycetia</taxon>
        <taxon>Planctomycetales</taxon>
        <taxon>Planctomycetaceae</taxon>
        <taxon>Stratiformator</taxon>
    </lineage>
</organism>
<dbReference type="RefSeq" id="WP_145363790.1">
    <property type="nucleotide sequence ID" value="NZ_CP036268.1"/>
</dbReference>
<feature type="transmembrane region" description="Helical" evidence="1">
    <location>
        <begin position="29"/>
        <end position="50"/>
    </location>
</feature>
<proteinExistence type="predicted"/>
<reference evidence="2 3" key="1">
    <citation type="submission" date="2019-02" db="EMBL/GenBank/DDBJ databases">
        <title>Deep-cultivation of Planctomycetes and their phenomic and genomic characterization uncovers novel biology.</title>
        <authorList>
            <person name="Wiegand S."/>
            <person name="Jogler M."/>
            <person name="Boedeker C."/>
            <person name="Pinto D."/>
            <person name="Vollmers J."/>
            <person name="Rivas-Marin E."/>
            <person name="Kohn T."/>
            <person name="Peeters S.H."/>
            <person name="Heuer A."/>
            <person name="Rast P."/>
            <person name="Oberbeckmann S."/>
            <person name="Bunk B."/>
            <person name="Jeske O."/>
            <person name="Meyerdierks A."/>
            <person name="Storesund J.E."/>
            <person name="Kallscheuer N."/>
            <person name="Luecker S."/>
            <person name="Lage O.M."/>
            <person name="Pohl T."/>
            <person name="Merkel B.J."/>
            <person name="Hornburger P."/>
            <person name="Mueller R.-W."/>
            <person name="Bruemmer F."/>
            <person name="Labrenz M."/>
            <person name="Spormann A.M."/>
            <person name="Op den Camp H."/>
            <person name="Overmann J."/>
            <person name="Amann R."/>
            <person name="Jetten M.S.M."/>
            <person name="Mascher T."/>
            <person name="Medema M.H."/>
            <person name="Devos D.P."/>
            <person name="Kaster A.-K."/>
            <person name="Ovreas L."/>
            <person name="Rohde M."/>
            <person name="Galperin M.Y."/>
            <person name="Jogler C."/>
        </authorList>
    </citation>
    <scope>NUCLEOTIDE SEQUENCE [LARGE SCALE GENOMIC DNA]</scope>
    <source>
        <strain evidence="2 3">Pan189</strain>
    </source>
</reference>
<gene>
    <name evidence="2" type="ORF">Pan189_20800</name>
</gene>
<accession>A0A517R1D3</accession>